<evidence type="ECO:0000313" key="1">
    <source>
        <dbReference type="EMBL" id="JAH71396.1"/>
    </source>
</evidence>
<dbReference type="EMBL" id="GBXM01037181">
    <property type="protein sequence ID" value="JAH71396.1"/>
    <property type="molecule type" value="Transcribed_RNA"/>
</dbReference>
<accession>A0A0E9V083</accession>
<reference evidence="1" key="2">
    <citation type="journal article" date="2015" name="Fish Shellfish Immunol.">
        <title>Early steps in the European eel (Anguilla anguilla)-Vibrio vulnificus interaction in the gills: Role of the RtxA13 toxin.</title>
        <authorList>
            <person name="Callol A."/>
            <person name="Pajuelo D."/>
            <person name="Ebbesson L."/>
            <person name="Teles M."/>
            <person name="MacKenzie S."/>
            <person name="Amaro C."/>
        </authorList>
    </citation>
    <scope>NUCLEOTIDE SEQUENCE</scope>
</reference>
<proteinExistence type="predicted"/>
<dbReference type="EMBL" id="GBXM01031520">
    <property type="protein sequence ID" value="JAH77057.1"/>
    <property type="molecule type" value="Transcribed_RNA"/>
</dbReference>
<dbReference type="AlphaFoldDB" id="A0A0E9V083"/>
<name>A0A0E9V083_ANGAN</name>
<reference evidence="1" key="1">
    <citation type="submission" date="2014-11" db="EMBL/GenBank/DDBJ databases">
        <authorList>
            <person name="Amaro Gonzalez C."/>
        </authorList>
    </citation>
    <scope>NUCLEOTIDE SEQUENCE</scope>
</reference>
<sequence length="41" mass="4536">MGSTARGVVFQMLGDNKQASSTESRLWVVGQMLYTLSNCLR</sequence>
<protein>
    <submittedName>
        <fullName evidence="1">Uncharacterized protein</fullName>
    </submittedName>
</protein>
<organism evidence="1">
    <name type="scientific">Anguilla anguilla</name>
    <name type="common">European freshwater eel</name>
    <name type="synonym">Muraena anguilla</name>
    <dbReference type="NCBI Taxonomy" id="7936"/>
    <lineage>
        <taxon>Eukaryota</taxon>
        <taxon>Metazoa</taxon>
        <taxon>Chordata</taxon>
        <taxon>Craniata</taxon>
        <taxon>Vertebrata</taxon>
        <taxon>Euteleostomi</taxon>
        <taxon>Actinopterygii</taxon>
        <taxon>Neopterygii</taxon>
        <taxon>Teleostei</taxon>
        <taxon>Anguilliformes</taxon>
        <taxon>Anguillidae</taxon>
        <taxon>Anguilla</taxon>
    </lineage>
</organism>